<feature type="region of interest" description="Disordered" evidence="1">
    <location>
        <begin position="209"/>
        <end position="248"/>
    </location>
</feature>
<dbReference type="Pfam" id="PF25546">
    <property type="entry name" value="DUF7925"/>
    <property type="match status" value="1"/>
</dbReference>
<sequence>MHYLRKNIQKLKTSNPSRVTSIPILRYILVTTASIFAAWQLSPLVASSQTVPQTAAGTSIKNTATATYEDPSQPGTTINTTSNTVTVTVAEVAGITVVGNGISDSTPTTPVLPNDVLTYDFLITNTGNDTTKVTIPAPIVTGPATLTGTITYDIDANGDGTPEVVGGTLAQATAAILSPGGTIKVHVPVTVALSATSGAPIKVQLGDTGANDNSAATQNQPVSGTNNVATVDAPDGTTGETTGSPTNGEREVSAFSQILVGATPQAFAAILKTQGTYSNNSTPANFSDDLQTYNLSLRVDSAAPAGASPSLTPTDLVGTSITVTELGGTVTRVLVSDAIPTNTVLNATPTAPTGWTVVYTVTPTTTNANAATWTTTAPATLANTTRVGFINAGPIAKGTTVTGFAFQVKTTGLNATKYLRCRRSE</sequence>
<gene>
    <name evidence="3" type="ORF">HC246_10005</name>
</gene>
<keyword evidence="4" id="KW-1185">Reference proteome</keyword>
<evidence type="ECO:0000313" key="3">
    <source>
        <dbReference type="EMBL" id="NMF58344.1"/>
    </source>
</evidence>
<feature type="domain" description="DUF7925" evidence="2">
    <location>
        <begin position="267"/>
        <end position="416"/>
    </location>
</feature>
<evidence type="ECO:0000313" key="4">
    <source>
        <dbReference type="Proteomes" id="UP000738376"/>
    </source>
</evidence>
<accession>A0ABX1LU58</accession>
<evidence type="ECO:0000259" key="2">
    <source>
        <dbReference type="Pfam" id="PF25546"/>
    </source>
</evidence>
<dbReference type="RefSeq" id="WP_169363261.1">
    <property type="nucleotide sequence ID" value="NZ_JAAVJL010000001.1"/>
</dbReference>
<protein>
    <recommendedName>
        <fullName evidence="2">DUF7925 domain-containing protein</fullName>
    </recommendedName>
</protein>
<proteinExistence type="predicted"/>
<evidence type="ECO:0000256" key="1">
    <source>
        <dbReference type="SAM" id="MobiDB-lite"/>
    </source>
</evidence>
<comment type="caution">
    <text evidence="3">The sequence shown here is derived from an EMBL/GenBank/DDBJ whole genome shotgun (WGS) entry which is preliminary data.</text>
</comment>
<dbReference type="EMBL" id="JAAVJL010000001">
    <property type="protein sequence ID" value="NMF58344.1"/>
    <property type="molecule type" value="Genomic_DNA"/>
</dbReference>
<feature type="compositionally biased region" description="Polar residues" evidence="1">
    <location>
        <begin position="210"/>
        <end position="229"/>
    </location>
</feature>
<dbReference type="InterPro" id="IPR057685">
    <property type="entry name" value="DUF7925"/>
</dbReference>
<reference evidence="3 4" key="1">
    <citation type="submission" date="2020-03" db="EMBL/GenBank/DDBJ databases">
        <title>Draft Genome Sequence of 2-Methylisoborneol Producing Pseudanabaena yagii Strain GIHE-NHR1 Isolated from North Han River in South Korea.</title>
        <authorList>
            <person name="Jeong J."/>
        </authorList>
    </citation>
    <scope>NUCLEOTIDE SEQUENCE [LARGE SCALE GENOMIC DNA]</scope>
    <source>
        <strain evidence="3 4">GIHE-NHR1</strain>
    </source>
</reference>
<feature type="compositionally biased region" description="Polar residues" evidence="1">
    <location>
        <begin position="238"/>
        <end position="247"/>
    </location>
</feature>
<dbReference type="Proteomes" id="UP000738376">
    <property type="component" value="Unassembled WGS sequence"/>
</dbReference>
<name>A0ABX1LU58_9CYAN</name>
<organism evidence="3 4">
    <name type="scientific">Pseudanabaena yagii GIHE-NHR1</name>
    <dbReference type="NCBI Taxonomy" id="2722753"/>
    <lineage>
        <taxon>Bacteria</taxon>
        <taxon>Bacillati</taxon>
        <taxon>Cyanobacteriota</taxon>
        <taxon>Cyanophyceae</taxon>
        <taxon>Pseudanabaenales</taxon>
        <taxon>Pseudanabaenaceae</taxon>
        <taxon>Pseudanabaena</taxon>
        <taxon>Pseudanabaena yagii</taxon>
    </lineage>
</organism>